<feature type="transmembrane region" description="Helical" evidence="6">
    <location>
        <begin position="82"/>
        <end position="103"/>
    </location>
</feature>
<dbReference type="InterPro" id="IPR051401">
    <property type="entry name" value="GtrA_CellWall_Glycosyl"/>
</dbReference>
<dbReference type="PATRIC" id="fig|883158.3.peg.1524"/>
<evidence type="ECO:0000256" key="2">
    <source>
        <dbReference type="ARBA" id="ARBA00009399"/>
    </source>
</evidence>
<keyword evidence="5 6" id="KW-0472">Membrane</keyword>
<evidence type="ECO:0000259" key="7">
    <source>
        <dbReference type="Pfam" id="PF04138"/>
    </source>
</evidence>
<feature type="transmembrane region" description="Helical" evidence="6">
    <location>
        <begin position="52"/>
        <end position="70"/>
    </location>
</feature>
<feature type="transmembrane region" description="Helical" evidence="6">
    <location>
        <begin position="20"/>
        <end position="40"/>
    </location>
</feature>
<dbReference type="eggNOG" id="COG2246">
    <property type="taxonomic scope" value="Bacteria"/>
</dbReference>
<accession>H1Q3N8</accession>
<dbReference type="GO" id="GO:0000271">
    <property type="term" value="P:polysaccharide biosynthetic process"/>
    <property type="evidence" value="ECO:0007669"/>
    <property type="project" value="InterPro"/>
</dbReference>
<comment type="subcellular location">
    <subcellularLocation>
        <location evidence="1">Membrane</location>
        <topology evidence="1">Multi-pass membrane protein</topology>
    </subcellularLocation>
</comment>
<dbReference type="EMBL" id="AGWK01000041">
    <property type="protein sequence ID" value="EHO68744.1"/>
    <property type="molecule type" value="Genomic_DNA"/>
</dbReference>
<evidence type="ECO:0000256" key="3">
    <source>
        <dbReference type="ARBA" id="ARBA00022692"/>
    </source>
</evidence>
<dbReference type="GO" id="GO:0005886">
    <property type="term" value="C:plasma membrane"/>
    <property type="evidence" value="ECO:0007669"/>
    <property type="project" value="TreeGrafter"/>
</dbReference>
<comment type="caution">
    <text evidence="8">The sequence shown here is derived from an EMBL/GenBank/DDBJ whole genome shotgun (WGS) entry which is preliminary data.</text>
</comment>
<protein>
    <recommendedName>
        <fullName evidence="7">GtrA/DPMS transmembrane domain-containing protein</fullName>
    </recommendedName>
</protein>
<evidence type="ECO:0000313" key="8">
    <source>
        <dbReference type="EMBL" id="EHO68744.1"/>
    </source>
</evidence>
<keyword evidence="3 6" id="KW-0812">Transmembrane</keyword>
<evidence type="ECO:0000313" key="9">
    <source>
        <dbReference type="Proteomes" id="UP000016023"/>
    </source>
</evidence>
<reference evidence="8 9" key="1">
    <citation type="submission" date="2011-12" db="EMBL/GenBank/DDBJ databases">
        <title>The Genome Sequence of Prevotella micans F0438.</title>
        <authorList>
            <consortium name="The Broad Institute Genome Sequencing Platform"/>
            <person name="Earl A."/>
            <person name="Ward D."/>
            <person name="Feldgarden M."/>
            <person name="Gevers D."/>
            <person name="Izard J."/>
            <person name="Baranova O.V."/>
            <person name="Blanton J.M."/>
            <person name="Wade W.G."/>
            <person name="Dewhirst F.E."/>
            <person name="Young S.K."/>
            <person name="Zeng Q."/>
            <person name="Gargeya S."/>
            <person name="Fitzgerald M."/>
            <person name="Haas B."/>
            <person name="Abouelleil A."/>
            <person name="Alvarado L."/>
            <person name="Arachchi H.M."/>
            <person name="Berlin A."/>
            <person name="Chapman S.B."/>
            <person name="Gearin G."/>
            <person name="Goldberg J."/>
            <person name="Griggs A."/>
            <person name="Gujja S."/>
            <person name="Hansen M."/>
            <person name="Heiman D."/>
            <person name="Howarth C."/>
            <person name="Larimer J."/>
            <person name="Lui A."/>
            <person name="MacDonald P.J.P."/>
            <person name="McCowen C."/>
            <person name="Montmayeur A."/>
            <person name="Murphy C."/>
            <person name="Neiman D."/>
            <person name="Pearson M."/>
            <person name="Priest M."/>
            <person name="Roberts A."/>
            <person name="Saif S."/>
            <person name="Shea T."/>
            <person name="Sisk P."/>
            <person name="Stolte C."/>
            <person name="Sykes S."/>
            <person name="Wortman J."/>
            <person name="Nusbaum C."/>
            <person name="Birren B."/>
        </authorList>
    </citation>
    <scope>NUCLEOTIDE SEQUENCE [LARGE SCALE GENOMIC DNA]</scope>
    <source>
        <strain evidence="8 9">F0438</strain>
    </source>
</reference>
<comment type="similarity">
    <text evidence="2">Belongs to the GtrA family.</text>
</comment>
<dbReference type="PANTHER" id="PTHR38459">
    <property type="entry name" value="PROPHAGE BACTOPRENOL-LINKED GLUCOSE TRANSLOCASE HOMOLOG"/>
    <property type="match status" value="1"/>
</dbReference>
<organism evidence="8 9">
    <name type="scientific">Prevotella micans F0438</name>
    <dbReference type="NCBI Taxonomy" id="883158"/>
    <lineage>
        <taxon>Bacteria</taxon>
        <taxon>Pseudomonadati</taxon>
        <taxon>Bacteroidota</taxon>
        <taxon>Bacteroidia</taxon>
        <taxon>Bacteroidales</taxon>
        <taxon>Prevotellaceae</taxon>
        <taxon>Prevotella</taxon>
    </lineage>
</organism>
<dbReference type="AlphaFoldDB" id="H1Q3N8"/>
<evidence type="ECO:0000256" key="1">
    <source>
        <dbReference type="ARBA" id="ARBA00004141"/>
    </source>
</evidence>
<keyword evidence="4 6" id="KW-1133">Transmembrane helix</keyword>
<sequence>MQMKSTTSPSATKAQVIRFIIVGVLATGLQYGVYLALVSILPRFAPSLANTVAYAVSFVFNYIASTRFTFRVRSTAKRGAGFVLSHVVNYVLQTLLLALFLHLGIPKHFALIPVFAICVPTNFILVRFFLTGILH</sequence>
<feature type="domain" description="GtrA/DPMS transmembrane" evidence="7">
    <location>
        <begin position="18"/>
        <end position="129"/>
    </location>
</feature>
<dbReference type="Pfam" id="PF04138">
    <property type="entry name" value="GtrA_DPMS_TM"/>
    <property type="match status" value="1"/>
</dbReference>
<feature type="transmembrane region" description="Helical" evidence="6">
    <location>
        <begin position="109"/>
        <end position="130"/>
    </location>
</feature>
<dbReference type="STRING" id="883158.HMPREF9140_01526"/>
<dbReference type="Proteomes" id="UP000016023">
    <property type="component" value="Unassembled WGS sequence"/>
</dbReference>
<dbReference type="PANTHER" id="PTHR38459:SF1">
    <property type="entry name" value="PROPHAGE BACTOPRENOL-LINKED GLUCOSE TRANSLOCASE HOMOLOG"/>
    <property type="match status" value="1"/>
</dbReference>
<name>H1Q3N8_9BACT</name>
<keyword evidence="9" id="KW-1185">Reference proteome</keyword>
<proteinExistence type="inferred from homology"/>
<evidence type="ECO:0000256" key="6">
    <source>
        <dbReference type="SAM" id="Phobius"/>
    </source>
</evidence>
<evidence type="ECO:0000256" key="5">
    <source>
        <dbReference type="ARBA" id="ARBA00023136"/>
    </source>
</evidence>
<evidence type="ECO:0000256" key="4">
    <source>
        <dbReference type="ARBA" id="ARBA00022989"/>
    </source>
</evidence>
<gene>
    <name evidence="8" type="ORF">HMPREF9140_01526</name>
</gene>
<dbReference type="HOGENOM" id="CLU_083873_5_1_10"/>
<dbReference type="InterPro" id="IPR007267">
    <property type="entry name" value="GtrA_DPMS_TM"/>
</dbReference>